<dbReference type="InterPro" id="IPR057326">
    <property type="entry name" value="KR_dom"/>
</dbReference>
<dbReference type="InterPro" id="IPR055123">
    <property type="entry name" value="SpnB-like_Rossmann"/>
</dbReference>
<protein>
    <recommendedName>
        <fullName evidence="13">Carrier domain-containing protein</fullName>
    </recommendedName>
</protein>
<dbReference type="PANTHER" id="PTHR43775:SF51">
    <property type="entry name" value="INACTIVE PHENOLPHTHIOCEROL SYNTHESIS POLYKETIDE SYNTHASE TYPE I PKS1-RELATED"/>
    <property type="match status" value="1"/>
</dbReference>
<dbReference type="InterPro" id="IPR009081">
    <property type="entry name" value="PP-bd_ACP"/>
</dbReference>
<dbReference type="SUPFAM" id="SSF55048">
    <property type="entry name" value="Probable ACP-binding domain of malonyl-CoA ACP transacylase"/>
    <property type="match status" value="2"/>
</dbReference>
<dbReference type="GO" id="GO:0004312">
    <property type="term" value="F:fatty acid synthase activity"/>
    <property type="evidence" value="ECO:0007669"/>
    <property type="project" value="TreeGrafter"/>
</dbReference>
<feature type="compositionally biased region" description="Polar residues" evidence="7">
    <location>
        <begin position="2345"/>
        <end position="2362"/>
    </location>
</feature>
<dbReference type="Proteomes" id="UP000377595">
    <property type="component" value="Unassembled WGS sequence"/>
</dbReference>
<dbReference type="InterPro" id="IPR011032">
    <property type="entry name" value="GroES-like_sf"/>
</dbReference>
<dbReference type="InterPro" id="IPR020807">
    <property type="entry name" value="PKS_DH"/>
</dbReference>
<gene>
    <name evidence="11" type="ORF">Aple_034790</name>
</gene>
<dbReference type="Gene3D" id="3.90.180.10">
    <property type="entry name" value="Medium-chain alcohol dehydrogenases, catalytic domain"/>
    <property type="match status" value="1"/>
</dbReference>
<dbReference type="InterPro" id="IPR036291">
    <property type="entry name" value="NAD(P)-bd_dom_sf"/>
</dbReference>
<feature type="region of interest" description="N-terminal hotdog fold" evidence="6">
    <location>
        <begin position="2081"/>
        <end position="2203"/>
    </location>
</feature>
<dbReference type="Pfam" id="PF08659">
    <property type="entry name" value="KR"/>
    <property type="match status" value="1"/>
</dbReference>
<evidence type="ECO:0000256" key="1">
    <source>
        <dbReference type="ARBA" id="ARBA00022450"/>
    </source>
</evidence>
<proteinExistence type="predicted"/>
<evidence type="ECO:0000313" key="11">
    <source>
        <dbReference type="EMBL" id="GES20583.1"/>
    </source>
</evidence>
<feature type="domain" description="Ketosynthase family 3 (KS3)" evidence="9">
    <location>
        <begin position="1111"/>
        <end position="1560"/>
    </location>
</feature>
<dbReference type="PROSITE" id="PS50075">
    <property type="entry name" value="CARRIER"/>
    <property type="match status" value="2"/>
</dbReference>
<dbReference type="SMART" id="SM00827">
    <property type="entry name" value="PKS_AT"/>
    <property type="match status" value="2"/>
</dbReference>
<evidence type="ECO:0000259" key="9">
    <source>
        <dbReference type="PROSITE" id="PS52004"/>
    </source>
</evidence>
<keyword evidence="3" id="KW-0808">Transferase</keyword>
<dbReference type="InterPro" id="IPR013968">
    <property type="entry name" value="PKS_KR"/>
</dbReference>
<reference evidence="11 12" key="1">
    <citation type="submission" date="2019-10" db="EMBL/GenBank/DDBJ databases">
        <title>Whole genome shotgun sequence of Acrocarpospora pleiomorpha NBRC 16267.</title>
        <authorList>
            <person name="Ichikawa N."/>
            <person name="Kimura A."/>
            <person name="Kitahashi Y."/>
            <person name="Komaki H."/>
            <person name="Oguchi A."/>
        </authorList>
    </citation>
    <scope>NUCLEOTIDE SEQUENCE [LARGE SCALE GENOMIC DNA]</scope>
    <source>
        <strain evidence="11 12">NBRC 16267</strain>
    </source>
</reference>
<dbReference type="Gene3D" id="3.40.50.720">
    <property type="entry name" value="NAD(P)-binding Rossmann-like Domain"/>
    <property type="match status" value="1"/>
</dbReference>
<dbReference type="Gene3D" id="1.10.1200.10">
    <property type="entry name" value="ACP-like"/>
    <property type="match status" value="2"/>
</dbReference>
<keyword evidence="1" id="KW-0596">Phosphopantetheine</keyword>
<dbReference type="PANTHER" id="PTHR43775">
    <property type="entry name" value="FATTY ACID SYNTHASE"/>
    <property type="match status" value="1"/>
</dbReference>
<dbReference type="Gene3D" id="3.10.129.110">
    <property type="entry name" value="Polyketide synthase dehydratase"/>
    <property type="match status" value="2"/>
</dbReference>
<dbReference type="InterPro" id="IPR050091">
    <property type="entry name" value="PKS_NRPS_Biosynth_Enz"/>
</dbReference>
<dbReference type="InterPro" id="IPR042104">
    <property type="entry name" value="PKS_dehydratase_sf"/>
</dbReference>
<dbReference type="InterPro" id="IPR036736">
    <property type="entry name" value="ACP-like_sf"/>
</dbReference>
<feature type="domain" description="PKS/mFAS DH" evidence="10">
    <location>
        <begin position="2081"/>
        <end position="2422"/>
    </location>
</feature>
<dbReference type="Pfam" id="PF00109">
    <property type="entry name" value="ketoacyl-synt"/>
    <property type="match status" value="3"/>
</dbReference>
<feature type="domain" description="Carrier" evidence="8">
    <location>
        <begin position="1012"/>
        <end position="1094"/>
    </location>
</feature>
<dbReference type="GO" id="GO:0016491">
    <property type="term" value="F:oxidoreductase activity"/>
    <property type="evidence" value="ECO:0007669"/>
    <property type="project" value="InterPro"/>
</dbReference>
<dbReference type="GO" id="GO:0004315">
    <property type="term" value="F:3-oxoacyl-[acyl-carrier-protein] synthase activity"/>
    <property type="evidence" value="ECO:0007669"/>
    <property type="project" value="InterPro"/>
</dbReference>
<dbReference type="EMBL" id="BLAF01000017">
    <property type="protein sequence ID" value="GES20583.1"/>
    <property type="molecule type" value="Genomic_DNA"/>
</dbReference>
<dbReference type="Pfam" id="PF21089">
    <property type="entry name" value="PKS_DH_N"/>
    <property type="match status" value="1"/>
</dbReference>
<dbReference type="Gene3D" id="3.30.70.3290">
    <property type="match status" value="2"/>
</dbReference>
<dbReference type="InterPro" id="IPR020806">
    <property type="entry name" value="PKS_PP-bd"/>
</dbReference>
<dbReference type="InterPro" id="IPR020843">
    <property type="entry name" value="ER"/>
</dbReference>
<feature type="compositionally biased region" description="Polar residues" evidence="7">
    <location>
        <begin position="917"/>
        <end position="932"/>
    </location>
</feature>
<evidence type="ECO:0000256" key="5">
    <source>
        <dbReference type="ARBA" id="ARBA00023315"/>
    </source>
</evidence>
<evidence type="ECO:0000259" key="8">
    <source>
        <dbReference type="PROSITE" id="PS50075"/>
    </source>
</evidence>
<feature type="region of interest" description="Disordered" evidence="7">
    <location>
        <begin position="2340"/>
        <end position="2432"/>
    </location>
</feature>
<dbReference type="Pfam" id="PF00698">
    <property type="entry name" value="Acyl_transf_1"/>
    <property type="match status" value="2"/>
</dbReference>
<dbReference type="CDD" id="cd00833">
    <property type="entry name" value="PKS"/>
    <property type="match status" value="2"/>
</dbReference>
<dbReference type="SMART" id="SM00829">
    <property type="entry name" value="PKS_ER"/>
    <property type="match status" value="1"/>
</dbReference>
<dbReference type="InterPro" id="IPR016036">
    <property type="entry name" value="Malonyl_transacylase_ACP-bd"/>
</dbReference>
<dbReference type="Gene3D" id="3.40.366.10">
    <property type="entry name" value="Malonyl-Coenzyme A Acyl Carrier Protein, domain 2"/>
    <property type="match status" value="2"/>
</dbReference>
<feature type="compositionally biased region" description="Gly residues" evidence="7">
    <location>
        <begin position="964"/>
        <end position="981"/>
    </location>
</feature>
<feature type="domain" description="Carrier" evidence="8">
    <location>
        <begin position="3305"/>
        <end position="3380"/>
    </location>
</feature>
<comment type="caution">
    <text evidence="11">The sequence shown here is derived from an EMBL/GenBank/DDBJ whole genome shotgun (WGS) entry which is preliminary data.</text>
</comment>
<dbReference type="InterPro" id="IPR014030">
    <property type="entry name" value="Ketoacyl_synth_N"/>
</dbReference>
<dbReference type="InterPro" id="IPR049900">
    <property type="entry name" value="PKS_mFAS_DH"/>
</dbReference>
<dbReference type="GO" id="GO:0031177">
    <property type="term" value="F:phosphopantetheine binding"/>
    <property type="evidence" value="ECO:0007669"/>
    <property type="project" value="InterPro"/>
</dbReference>
<dbReference type="FunFam" id="1.10.1200.10:FF:000007">
    <property type="entry name" value="Probable polyketide synthase pks17"/>
    <property type="match status" value="1"/>
</dbReference>
<dbReference type="SMART" id="SM00825">
    <property type="entry name" value="PKS_KS"/>
    <property type="match status" value="2"/>
</dbReference>
<dbReference type="InterPro" id="IPR014043">
    <property type="entry name" value="Acyl_transferase_dom"/>
</dbReference>
<dbReference type="SMART" id="SM00823">
    <property type="entry name" value="PKS_PP"/>
    <property type="match status" value="2"/>
</dbReference>
<dbReference type="FunFam" id="3.40.366.10:FF:000002">
    <property type="entry name" value="Probable polyketide synthase 2"/>
    <property type="match status" value="1"/>
</dbReference>
<feature type="compositionally biased region" description="Low complexity" evidence="7">
    <location>
        <begin position="3245"/>
        <end position="3259"/>
    </location>
</feature>
<feature type="domain" description="Ketosynthase family 3 (KS3)" evidence="9">
    <location>
        <begin position="1"/>
        <end position="407"/>
    </location>
</feature>
<dbReference type="PROSITE" id="PS52019">
    <property type="entry name" value="PKS_MFAS_DH"/>
    <property type="match status" value="1"/>
</dbReference>
<dbReference type="SUPFAM" id="SSF52151">
    <property type="entry name" value="FabD/lysophospholipase-like"/>
    <property type="match status" value="2"/>
</dbReference>
<dbReference type="InterPro" id="IPR013154">
    <property type="entry name" value="ADH-like_N"/>
</dbReference>
<feature type="active site" description="Proton acceptor; for dehydratase activity" evidence="6">
    <location>
        <position position="2113"/>
    </location>
</feature>
<dbReference type="Pfam" id="PF13602">
    <property type="entry name" value="ADH_zinc_N_2"/>
    <property type="match status" value="1"/>
</dbReference>
<keyword evidence="4" id="KW-0511">Multifunctional enzyme</keyword>
<keyword evidence="2" id="KW-0597">Phosphoprotein</keyword>
<dbReference type="Pfam" id="PF02801">
    <property type="entry name" value="Ketoacyl-synt_C"/>
    <property type="match status" value="2"/>
</dbReference>
<dbReference type="SUPFAM" id="SSF53901">
    <property type="entry name" value="Thiolase-like"/>
    <property type="match status" value="2"/>
</dbReference>
<evidence type="ECO:0000256" key="4">
    <source>
        <dbReference type="ARBA" id="ARBA00023268"/>
    </source>
</evidence>
<dbReference type="GO" id="GO:0006633">
    <property type="term" value="P:fatty acid biosynthetic process"/>
    <property type="evidence" value="ECO:0007669"/>
    <property type="project" value="InterPro"/>
</dbReference>
<dbReference type="InterPro" id="IPR032821">
    <property type="entry name" value="PKS_assoc"/>
</dbReference>
<dbReference type="Gene3D" id="3.40.50.11460">
    <property type="match status" value="1"/>
</dbReference>
<feature type="region of interest" description="Disordered" evidence="7">
    <location>
        <begin position="1167"/>
        <end position="1186"/>
    </location>
</feature>
<evidence type="ECO:0008006" key="13">
    <source>
        <dbReference type="Google" id="ProtNLM"/>
    </source>
</evidence>
<evidence type="ECO:0000256" key="6">
    <source>
        <dbReference type="PROSITE-ProRule" id="PRU01363"/>
    </source>
</evidence>
<sequence length="3422" mass="353137">MACRLPQAPDPAAFWELLRGGRSAITEPPAGRWEGAEDAPRFGGFLADVDRFDPEFFGISPREAAEMDPQQRLVLELAWEALEDARIPPGRLAATPAGVFVGAIAADYAALVHRGGPAAVTRHTLTGLNRGLIANRVSHALGLRGPSLTVDSAQSSSLVAVHLAAESLRSGESTVAIAAGVNLNIAPDTTVAADRFGALSPDGRCHTFDARANGYVRGEGGGAIVLKTLAQALADGDRVHCVIRGTAVNNDGHTDGLTVPDSGAQAEVIQRATARSGLTPADIQYVELHGTGTRLGDPIEAAALGIALSATRPADMPLLVGSAKTNIGHLEGASGIVGLLKTALSITHGELPPSLNFQTPNPDIPLTDLRLRVQTTTTPWPQPAHPRTAGVSSFGMGGTNCHIILTEPPRSTPSVTPETPSSAAPPRVETVVAALRAEAADEVLRADEARAVVAVPRAEAAEELSRADAAGAVSPWVVSAASEGALREQGARLHGFLDRRGVVADPDVALSLAVTRTVFKHRAVLVGDKGEVRDGLLALARGEQAVALVQGVARQRGGTVFVFPGQGSQWAGMAAGLIRDSPVFAREIDACARALARHTGWSLNELLAGHPGAPSLDRVDVVQPALFAVMVSLARLWEAAGVRPDAVIGHSQGEIAAAHIAGALSLDDAAAVVALRSRAIAAVAGQGGMASVALPADRVRERVSRWGDQLGVAAVNGPSATVVSGDAEALAELLAAYRAEGVRVRTVPVDYASHSPQVEPLGRRLLDELGDIRPRPAEVAFYSTVTGGRLDTTELTAAYWYRNLRQTVELDLAVRTAVDDGYGVFVESSPHPILTEGIRETAGDVLATGTLRRDHGDLRQFLLSLARVHTGGGTVTWPDVIGHQARLVDLPTYPFQRRPLWLSHDPAPTLAARHESTSTLAAGQESAPTRGSDTLGRSDGPGISAELGRSDGPGVSAEASESDGLGGSAGASESGGFGVSGGLSSPGKSSGPGVGGPKEPVGIGVSGGLGALDRIERERAVRVAVARSAALVLGYSSGDAVDDEATFKDLGFDSVAAVEFRDRLGTATGLNLPASLIYDHPTPQAVTGYLTATISADAPPPPADVPAAAADEPIAIVAMSGRWPGDATSPEDLWRVLGSTRDVISDFPDNRGWDLNRLLSPSFTAATDTSADATGTSATGTSVAGTSAIGTSVTGSGGFLRDADLFDAAFFGLSPREAATMDPQQRLLLESAWELYERAGLDPAGQRGSRTGVFVGVTPQEYGPRLHETPDGYQGHALTGTLPSVASGRIAYTLGLEGPALTIDTACSSSLVAIHLAVQALQRGECERAVAGGAAVMSTPGMFTEFSRQGGLAPDGRCKPFAAAANGTAWSEAVGLVLLEPLSQARRHGHPVLAVIRGSAINQDGASNGLTAPSGPAQERVIRAALAAARLSPTEVDAVEAHGTGTTLGDPIEAGALLATYGRDRDPAAPLLLGSSKSHLGHTQAAAGVTGLVAMVQAIRHGTLPATLHIDHPSPHIDWTSGTLTLLTEPTPWPTTGRPRRAAISSFGISGTNAHLILEQAPTDAVPLVPSARSEDARRDQEGRVRARLAEDDGFALPLVLSARSEDALREQAGRLRARLAEDDGLGLSDVAYTLVTGRATFERRAVVLGGKRAEVLVGLQALAGGEAAAGLTQGAAARTGGLAFLFPGQGSQRAGMGRRLAEEFPVFADALADVARHLDVHLDHPIREVMFAEPGTENAARLDTTAYTQPALFAFGVALYRLAESFLPQPDQLIGHSVGELAAAHVAGVFSLPDAAALVAARGRLMQAVPAVGAMAALRGGEAEITELLAEHPGVVDLAAINGPDSVVISGDRDVVGEIAERWRSRGRQAKLLQVSHAFHSPHMDEVLAAFRAVAAGVAFAPPRIPLISNVTGRPATAEQLRDPGYWADHIRRPVRFSDGIAALRELGVTDYLELGPGGTLTSLVHNCLADTPPHTLVTASRPGHPEPLAFRTALATLHVNGVSVDWRADWHADWRGDHHADEHGDRRADRLGDRHGALAGRGARLADLPTYAFQRRRFWLAPPTPVASPAAAGLDAADHPLLGAAIDLADGQGILLTARLSTSTQPWLADHAIGGTALLPGTAFVELATHAAKRSGGLQLAELTLEAPLALPPHGDVQLQVRTTAADGSGRRPLTIHSRTATTDPWTRHATGILAPAEAGPVTPTATDTRASVEAGPAIPSAADVYAPAEAGPVTSSAADVRAPAEAEHAASDLALAGVWPPPDARPVDLTGWYERLHDQGYTYGPAFHGLTAAWRLGEEVLAEVSLPADQLPTAGAYGIHPALLDAALHAAVGLALPDGDQGNHNRTSPDGSDGPHSQSGPNVHSGRGGHGGYVGLDAQNGHGSHVGPDGQSGPDAQNGHDGQSSHGGHVGPDGSDSESGLDAHSGHGGHGGQGVWLPFAWEGVVTAGAGATVLRVWITPIGVGAVRLVAVDGSGVPVIVVESLTFRAVSRGGAAGVPYRMDWVVVSGPSAVETERWAAVGVGVPGVPRFDDLGSAVAVRPEVLVVAVPSGGEALPEAVREGTAAGLGLLQSVLEDVRLAASRVVLVTRGAIGTRDGEGVAGLGHAGLWGLGRTAQTEFPGRLTLVDHDGLPESLAALASAVASGESQSAVRQGEILVPRLVRSAPGDVLALPGEAWRLDVATRGVADGIGALPARDLSRSLAPGEVRVAIRAAGLNFRDVLIALGLYPGEARIGAEAAGVVIEAGPGADLAPGDRVMGLVPGTIGPVAITDRRYLAPIPAGWTFAQAAAAPVAFLTAYHGLAGLAALQPGERVLVHAATGGVGMAAVQLARHWGAEVYGTASPAKWPTLREQGLDDARIASTRTLDFATAFPPVDVVLNTLAHEFTDASLRLLGDGGRFVELGKTDARDPGAVAAAHPGVSYQAFDLFEVDPDRIAVMLGELTGLFAGGALAPLPVTAWDVRHARRALRRLSQARHTGKLVLTLPAGRLDPDGTVLVTGGTGALGAHTVRHLVTKHGVRHLLLASRAGLSAPGAPELRAELAELGADVRIAAVDVADPISLSALIDAVPAAHPLTAVVHAAGVLDDGVLGSLTPERIKGVLRPKADAAWHLHELTRDRDLSAFVLFSSAAGLLGTAGQAGYAAANSFLDALARHRRANGLPATSLAWGQWAEPSGMTRHLTPADRARLARAGLPPMRTGQALALLDAALAGPDPVAVTAHLDLEASDSPLFAHLRRNRALASGHSPSHASGHTPGYASGHSPGYMNGHASGHTHGHASGHLDSSASLAGELALRSEAEQASRLLDLVRTAAAAVLGHVDTDAVPPDRGFLEGEFDSLSSVELRNRLGQVTGLRLPSTLVFDHPTPLALAAYLRERLVPAEPESGAAAGAEIGTVVDAEIDLATNEELFELIDTELRLS</sequence>
<dbReference type="Gene3D" id="3.40.47.10">
    <property type="match status" value="2"/>
</dbReference>
<dbReference type="SUPFAM" id="SSF47336">
    <property type="entry name" value="ACP-like"/>
    <property type="match status" value="2"/>
</dbReference>
<keyword evidence="12" id="KW-1185">Reference proteome</keyword>
<evidence type="ECO:0000259" key="10">
    <source>
        <dbReference type="PROSITE" id="PS52019"/>
    </source>
</evidence>
<accession>A0A5M3XN39</accession>
<name>A0A5M3XN39_9ACTN</name>
<dbReference type="CDD" id="cd08956">
    <property type="entry name" value="KR_3_FAS_SDR_x"/>
    <property type="match status" value="1"/>
</dbReference>
<dbReference type="SUPFAM" id="SSF50129">
    <property type="entry name" value="GroES-like"/>
    <property type="match status" value="1"/>
</dbReference>
<dbReference type="SMART" id="SM01294">
    <property type="entry name" value="PKS_PP_betabranch"/>
    <property type="match status" value="1"/>
</dbReference>
<dbReference type="SUPFAM" id="SSF51735">
    <property type="entry name" value="NAD(P)-binding Rossmann-fold domains"/>
    <property type="match status" value="3"/>
</dbReference>
<dbReference type="PROSITE" id="PS52004">
    <property type="entry name" value="KS3_2"/>
    <property type="match status" value="2"/>
</dbReference>
<feature type="region of interest" description="Disordered" evidence="7">
    <location>
        <begin position="2167"/>
        <end position="2187"/>
    </location>
</feature>
<dbReference type="InterPro" id="IPR014031">
    <property type="entry name" value="Ketoacyl_synth_C"/>
</dbReference>
<feature type="region of interest" description="C-terminal hotdog fold" evidence="6">
    <location>
        <begin position="2267"/>
        <end position="2422"/>
    </location>
</feature>
<evidence type="ECO:0000256" key="7">
    <source>
        <dbReference type="SAM" id="MobiDB-lite"/>
    </source>
</evidence>
<keyword evidence="5" id="KW-0012">Acyltransferase</keyword>
<dbReference type="CDD" id="cd05195">
    <property type="entry name" value="enoyl_red"/>
    <property type="match status" value="1"/>
</dbReference>
<dbReference type="Pfam" id="PF22953">
    <property type="entry name" value="SpnB_Rossmann"/>
    <property type="match status" value="1"/>
</dbReference>
<dbReference type="Pfam" id="PF16197">
    <property type="entry name" value="KAsynt_C_assoc"/>
    <property type="match status" value="2"/>
</dbReference>
<dbReference type="InterPro" id="IPR020841">
    <property type="entry name" value="PKS_Beta-ketoAc_synthase_dom"/>
</dbReference>
<dbReference type="InterPro" id="IPR001227">
    <property type="entry name" value="Ac_transferase_dom_sf"/>
</dbReference>
<evidence type="ECO:0000256" key="3">
    <source>
        <dbReference type="ARBA" id="ARBA00022679"/>
    </source>
</evidence>
<dbReference type="SMART" id="SM00826">
    <property type="entry name" value="PKS_DH"/>
    <property type="match status" value="1"/>
</dbReference>
<dbReference type="Pfam" id="PF14765">
    <property type="entry name" value="PS-DH"/>
    <property type="match status" value="1"/>
</dbReference>
<dbReference type="SMART" id="SM00822">
    <property type="entry name" value="PKS_KR"/>
    <property type="match status" value="1"/>
</dbReference>
<feature type="active site" description="Proton donor; for dehydratase activity" evidence="6">
    <location>
        <position position="2328"/>
    </location>
</feature>
<feature type="region of interest" description="Disordered" evidence="7">
    <location>
        <begin position="912"/>
        <end position="1001"/>
    </location>
</feature>
<evidence type="ECO:0000256" key="2">
    <source>
        <dbReference type="ARBA" id="ARBA00022553"/>
    </source>
</evidence>
<dbReference type="PROSITE" id="PS00606">
    <property type="entry name" value="KS3_1"/>
    <property type="match status" value="1"/>
</dbReference>
<dbReference type="InterPro" id="IPR016035">
    <property type="entry name" value="Acyl_Trfase/lysoPLipase"/>
</dbReference>
<evidence type="ECO:0000313" key="12">
    <source>
        <dbReference type="Proteomes" id="UP000377595"/>
    </source>
</evidence>
<dbReference type="InterPro" id="IPR018201">
    <property type="entry name" value="Ketoacyl_synth_AS"/>
</dbReference>
<dbReference type="Pfam" id="PF00550">
    <property type="entry name" value="PP-binding"/>
    <property type="match status" value="2"/>
</dbReference>
<dbReference type="InterPro" id="IPR016039">
    <property type="entry name" value="Thiolase-like"/>
</dbReference>
<organism evidence="11 12">
    <name type="scientific">Acrocarpospora pleiomorpha</name>
    <dbReference type="NCBI Taxonomy" id="90975"/>
    <lineage>
        <taxon>Bacteria</taxon>
        <taxon>Bacillati</taxon>
        <taxon>Actinomycetota</taxon>
        <taxon>Actinomycetes</taxon>
        <taxon>Streptosporangiales</taxon>
        <taxon>Streptosporangiaceae</taxon>
        <taxon>Acrocarpospora</taxon>
    </lineage>
</organism>
<dbReference type="FunFam" id="3.40.47.10:FF:000019">
    <property type="entry name" value="Polyketide synthase type I"/>
    <property type="match status" value="1"/>
</dbReference>
<dbReference type="InterPro" id="IPR049551">
    <property type="entry name" value="PKS_DH_C"/>
</dbReference>
<dbReference type="InterPro" id="IPR049552">
    <property type="entry name" value="PKS_DH_N"/>
</dbReference>
<dbReference type="Pfam" id="PF08240">
    <property type="entry name" value="ADH_N"/>
    <property type="match status" value="1"/>
</dbReference>
<feature type="region of interest" description="Disordered" evidence="7">
    <location>
        <begin position="3245"/>
        <end position="3286"/>
    </location>
</feature>